<dbReference type="RefSeq" id="WP_188673125.1">
    <property type="nucleotide sequence ID" value="NZ_BMGP01000001.1"/>
</dbReference>
<evidence type="ECO:0000259" key="2">
    <source>
        <dbReference type="Pfam" id="PF02018"/>
    </source>
</evidence>
<keyword evidence="4" id="KW-1185">Reference proteome</keyword>
<reference evidence="3 4" key="1">
    <citation type="journal article" date="2014" name="Int. J. Syst. Evol. Microbiol.">
        <title>Complete genome sequence of Corynebacterium casei LMG S-19264T (=DSM 44701T), isolated from a smear-ripened cheese.</title>
        <authorList>
            <consortium name="US DOE Joint Genome Institute (JGI-PGF)"/>
            <person name="Walter F."/>
            <person name="Albersmeier A."/>
            <person name="Kalinowski J."/>
            <person name="Ruckert C."/>
        </authorList>
    </citation>
    <scope>NUCLEOTIDE SEQUENCE [LARGE SCALE GENOMIC DNA]</scope>
    <source>
        <strain evidence="3 4">CGMCC 1.12976</strain>
    </source>
</reference>
<dbReference type="Proteomes" id="UP000598775">
    <property type="component" value="Unassembled WGS sequence"/>
</dbReference>
<evidence type="ECO:0000313" key="4">
    <source>
        <dbReference type="Proteomes" id="UP000598775"/>
    </source>
</evidence>
<dbReference type="AlphaFoldDB" id="A0A917ETM3"/>
<dbReference type="Pfam" id="PF02018">
    <property type="entry name" value="CBM_4_9"/>
    <property type="match status" value="1"/>
</dbReference>
<gene>
    <name evidence="3" type="ORF">GCM10011399_04980</name>
</gene>
<evidence type="ECO:0000256" key="1">
    <source>
        <dbReference type="ARBA" id="ARBA00022801"/>
    </source>
</evidence>
<dbReference type="GO" id="GO:0016798">
    <property type="term" value="F:hydrolase activity, acting on glycosyl bonds"/>
    <property type="evidence" value="ECO:0007669"/>
    <property type="project" value="InterPro"/>
</dbReference>
<organism evidence="3 4">
    <name type="scientific">Subtercola lobariae</name>
    <dbReference type="NCBI Taxonomy" id="1588641"/>
    <lineage>
        <taxon>Bacteria</taxon>
        <taxon>Bacillati</taxon>
        <taxon>Actinomycetota</taxon>
        <taxon>Actinomycetes</taxon>
        <taxon>Micrococcales</taxon>
        <taxon>Microbacteriaceae</taxon>
        <taxon>Subtercola</taxon>
    </lineage>
</organism>
<protein>
    <recommendedName>
        <fullName evidence="2">CBM-cenC domain-containing protein</fullName>
    </recommendedName>
</protein>
<dbReference type="InterPro" id="IPR003305">
    <property type="entry name" value="CenC_carb-bd"/>
</dbReference>
<dbReference type="Gene3D" id="2.60.120.260">
    <property type="entry name" value="Galactose-binding domain-like"/>
    <property type="match status" value="3"/>
</dbReference>
<sequence length="725" mass="77171">MQTSTASRLERRGRLKRLVGAVITAALLVCAGVAVGVSSAPPAQALSGSSFNAGNIISDSTFYDAGAISADQAQAFLNAQEPTCRASNGQPCLKNFSQATPSLAATRYCSAYSGSANESAAQLIVKVGQACNINPQVLLVMLEKEQGLVSSSSPTAYMYNAALGFLCTDSAPCDPAYAGFFNQIYSAARQFQIYTQNSTSWSYQPGRVNNILYNPSVSCGSAPVYIQNQATANLYIYTPYQPNAAALANLYGTGDSCSAYGNRNFWVLFSTWFGDPTGGSLLSPGFENGSSAGWFSSNGDVNRVVYRDPAGAQAGSYYMASNTPVSGRADSQDVQRPVAVGDQVTATVWLKSAFPKPFNGTVALWGLDGATEVASTNFSVGNTWQQITVKLPIRQSPHSTIRLDIYMASTDGTLNIDSAALAFGTAPPLQNMLSYPSFEGGAWGLWQPGNGFVNRAVYQDPSIAESGSSYAAMNTTVADRSLAQQIPVTLKQGDRYSFSMWLRSSDPNQQVTGMLALWGLSPSGSTNSVTPFTVGQAWQKITVTYDASDLSVTQLKPEIYENTVNTTLWLDNGILSKNLTTAGGFENNSSTNWTAGNGSINFAVYSQSQTGIVPKFGSYFAATNTQTANSSLAQSISRTPLVGEDFTAEVWVRSADPTKTFTGILALWGLGGTTENASVPFTVGADWTLVRVDLPITNADHDTLKLEIYEMSTNSTLYVDGAQVY</sequence>
<feature type="domain" description="CBM-cenC" evidence="2">
    <location>
        <begin position="431"/>
        <end position="558"/>
    </location>
</feature>
<dbReference type="SUPFAM" id="SSF49785">
    <property type="entry name" value="Galactose-binding domain-like"/>
    <property type="match status" value="2"/>
</dbReference>
<name>A0A917ETM3_9MICO</name>
<proteinExistence type="predicted"/>
<accession>A0A917ETM3</accession>
<comment type="caution">
    <text evidence="3">The sequence shown here is derived from an EMBL/GenBank/DDBJ whole genome shotgun (WGS) entry which is preliminary data.</text>
</comment>
<dbReference type="InterPro" id="IPR008979">
    <property type="entry name" value="Galactose-bd-like_sf"/>
</dbReference>
<evidence type="ECO:0000313" key="3">
    <source>
        <dbReference type="EMBL" id="GGF14116.1"/>
    </source>
</evidence>
<dbReference type="EMBL" id="BMGP01000001">
    <property type="protein sequence ID" value="GGF14116.1"/>
    <property type="molecule type" value="Genomic_DNA"/>
</dbReference>
<keyword evidence="1" id="KW-0378">Hydrolase</keyword>